<dbReference type="EMBL" id="FNPF01000006">
    <property type="protein sequence ID" value="SDY34351.1"/>
    <property type="molecule type" value="Genomic_DNA"/>
</dbReference>
<keyword evidence="3 6" id="KW-0812">Transmembrane</keyword>
<name>A0A1H3J335_9RHOB</name>
<dbReference type="RefSeq" id="WP_089882582.1">
    <property type="nucleotide sequence ID" value="NZ_FNPF01000006.1"/>
</dbReference>
<organism evidence="8 9">
    <name type="scientific">Citreimonas salinaria</name>
    <dbReference type="NCBI Taxonomy" id="321339"/>
    <lineage>
        <taxon>Bacteria</taxon>
        <taxon>Pseudomonadati</taxon>
        <taxon>Pseudomonadota</taxon>
        <taxon>Alphaproteobacteria</taxon>
        <taxon>Rhodobacterales</taxon>
        <taxon>Roseobacteraceae</taxon>
        <taxon>Citreimonas</taxon>
    </lineage>
</organism>
<evidence type="ECO:0000256" key="2">
    <source>
        <dbReference type="ARBA" id="ARBA00022475"/>
    </source>
</evidence>
<reference evidence="8 9" key="1">
    <citation type="submission" date="2016-10" db="EMBL/GenBank/DDBJ databases">
        <authorList>
            <person name="de Groot N.N."/>
        </authorList>
    </citation>
    <scope>NUCLEOTIDE SEQUENCE [LARGE SCALE GENOMIC DNA]</scope>
    <source>
        <strain evidence="8 9">DSM 26880</strain>
    </source>
</reference>
<feature type="transmembrane region" description="Helical" evidence="6">
    <location>
        <begin position="33"/>
        <end position="53"/>
    </location>
</feature>
<keyword evidence="5 6" id="KW-0472">Membrane</keyword>
<dbReference type="Pfam" id="PF13396">
    <property type="entry name" value="PLDc_N"/>
    <property type="match status" value="1"/>
</dbReference>
<evidence type="ECO:0000313" key="9">
    <source>
        <dbReference type="Proteomes" id="UP000199286"/>
    </source>
</evidence>
<comment type="subcellular location">
    <subcellularLocation>
        <location evidence="1">Cell membrane</location>
        <topology evidence="1">Multi-pass membrane protein</topology>
    </subcellularLocation>
</comment>
<dbReference type="AlphaFoldDB" id="A0A1H3J335"/>
<evidence type="ECO:0000256" key="1">
    <source>
        <dbReference type="ARBA" id="ARBA00004651"/>
    </source>
</evidence>
<dbReference type="STRING" id="321339.SAMN05444340_10629"/>
<accession>A0A1H3J335</accession>
<evidence type="ECO:0000256" key="5">
    <source>
        <dbReference type="ARBA" id="ARBA00023136"/>
    </source>
</evidence>
<protein>
    <submittedName>
        <fullName evidence="8">Phospholipase_D-nuclease N-terminal</fullName>
    </submittedName>
</protein>
<keyword evidence="2" id="KW-1003">Cell membrane</keyword>
<evidence type="ECO:0000256" key="6">
    <source>
        <dbReference type="SAM" id="Phobius"/>
    </source>
</evidence>
<gene>
    <name evidence="8" type="ORF">SAMN05444340_10629</name>
</gene>
<dbReference type="Proteomes" id="UP000199286">
    <property type="component" value="Unassembled WGS sequence"/>
</dbReference>
<evidence type="ECO:0000313" key="8">
    <source>
        <dbReference type="EMBL" id="SDY34351.1"/>
    </source>
</evidence>
<evidence type="ECO:0000256" key="3">
    <source>
        <dbReference type="ARBA" id="ARBA00022692"/>
    </source>
</evidence>
<proteinExistence type="predicted"/>
<dbReference type="InterPro" id="IPR027379">
    <property type="entry name" value="CLS_N"/>
</dbReference>
<keyword evidence="4 6" id="KW-1133">Transmembrane helix</keyword>
<feature type="transmembrane region" description="Helical" evidence="6">
    <location>
        <begin position="6"/>
        <end position="24"/>
    </location>
</feature>
<evidence type="ECO:0000259" key="7">
    <source>
        <dbReference type="Pfam" id="PF13396"/>
    </source>
</evidence>
<keyword evidence="9" id="KW-1185">Reference proteome</keyword>
<evidence type="ECO:0000256" key="4">
    <source>
        <dbReference type="ARBA" id="ARBA00022989"/>
    </source>
</evidence>
<feature type="domain" description="Cardiolipin synthase N-terminal" evidence="7">
    <location>
        <begin position="13"/>
        <end position="55"/>
    </location>
</feature>
<sequence>MEFYGIGGLILLVLNIWALVHIIGSNASTGAKVLWALFIILLPLIGFIVWLIAGPRRTTSTV</sequence>
<dbReference type="GO" id="GO:0005886">
    <property type="term" value="C:plasma membrane"/>
    <property type="evidence" value="ECO:0007669"/>
    <property type="project" value="UniProtKB-SubCell"/>
</dbReference>